<dbReference type="PANTHER" id="PTHR45655">
    <property type="entry name" value="GUANYLATE CYCLASE SOLUBLE SUBUNIT BETA-2"/>
    <property type="match status" value="1"/>
</dbReference>
<sequence length="214" mass="23374">MHGLVNRTIQQFVSDTYGAERWSEVALAADLTFAEFEAMLVYEEALTRRVLEAVCTVLDKPRAEVLEDIGTYLVSHPNAEAVRRLLRFGGEDFVEFLHSLDDLPDRARLAVSDLELPQLELREHAADRFSLTVNARIDGFGQVMIGMLRSLADDYGALALLEHRGGQRGFEVVDITLIEAGFAQGRSFDLGATADRAAEATSASGALVAPGHGN</sequence>
<dbReference type="EMBL" id="JANHAX010000008">
    <property type="protein sequence ID" value="MDQ2092262.1"/>
    <property type="molecule type" value="Genomic_DNA"/>
</dbReference>
<dbReference type="Proteomes" id="UP001226762">
    <property type="component" value="Unassembled WGS sequence"/>
</dbReference>
<dbReference type="Gene3D" id="3.90.1520.10">
    <property type="entry name" value="H-NOX domain"/>
    <property type="match status" value="1"/>
</dbReference>
<dbReference type="PANTHER" id="PTHR45655:SF13">
    <property type="entry name" value="SOLUBLE GUANYLATE CYCLASE GCY-32-RELATED"/>
    <property type="match status" value="1"/>
</dbReference>
<evidence type="ECO:0000313" key="3">
    <source>
        <dbReference type="Proteomes" id="UP001226762"/>
    </source>
</evidence>
<dbReference type="InterPro" id="IPR011644">
    <property type="entry name" value="Heme_NO-bd"/>
</dbReference>
<dbReference type="AlphaFoldDB" id="A0AAE3WGG3"/>
<comment type="caution">
    <text evidence="2">The sequence shown here is derived from an EMBL/GenBank/DDBJ whole genome shotgun (WGS) entry which is preliminary data.</text>
</comment>
<name>A0AAE3WGG3_9RHOB</name>
<organism evidence="2 3">
    <name type="scientific">Marimonas arenosa</name>
    <dbReference type="NCBI Taxonomy" id="1795305"/>
    <lineage>
        <taxon>Bacteria</taxon>
        <taxon>Pseudomonadati</taxon>
        <taxon>Pseudomonadota</taxon>
        <taxon>Alphaproteobacteria</taxon>
        <taxon>Rhodobacterales</taxon>
        <taxon>Paracoccaceae</taxon>
        <taxon>Marimonas</taxon>
    </lineage>
</organism>
<keyword evidence="3" id="KW-1185">Reference proteome</keyword>
<dbReference type="InterPro" id="IPR038158">
    <property type="entry name" value="H-NOX_domain_sf"/>
</dbReference>
<feature type="domain" description="Heme NO-binding" evidence="1">
    <location>
        <begin position="2"/>
        <end position="155"/>
    </location>
</feature>
<dbReference type="GO" id="GO:0020037">
    <property type="term" value="F:heme binding"/>
    <property type="evidence" value="ECO:0007669"/>
    <property type="project" value="InterPro"/>
</dbReference>
<dbReference type="InterPro" id="IPR024096">
    <property type="entry name" value="NO_sig/Golgi_transp_ligand-bd"/>
</dbReference>
<evidence type="ECO:0000259" key="1">
    <source>
        <dbReference type="Pfam" id="PF07700"/>
    </source>
</evidence>
<gene>
    <name evidence="2" type="ORF">NO357_20345</name>
</gene>
<accession>A0AAE3WGG3</accession>
<dbReference type="RefSeq" id="WP_306737571.1">
    <property type="nucleotide sequence ID" value="NZ_JANHAX010000008.1"/>
</dbReference>
<dbReference type="Pfam" id="PF07700">
    <property type="entry name" value="HNOB"/>
    <property type="match status" value="1"/>
</dbReference>
<evidence type="ECO:0000313" key="2">
    <source>
        <dbReference type="EMBL" id="MDQ2092262.1"/>
    </source>
</evidence>
<reference evidence="2" key="2">
    <citation type="submission" date="2023-02" db="EMBL/GenBank/DDBJ databases">
        <title>'Rhodoalgimonas zhirmunskyi' gen. nov., isolated from a red alga.</title>
        <authorList>
            <person name="Nedashkovskaya O.I."/>
            <person name="Otstavnykh N.Y."/>
            <person name="Bystritskaya E.P."/>
            <person name="Balabanova L.A."/>
            <person name="Isaeva M.P."/>
        </authorList>
    </citation>
    <scope>NUCLEOTIDE SEQUENCE</scope>
    <source>
        <strain evidence="2">KCTC 52189</strain>
    </source>
</reference>
<proteinExistence type="predicted"/>
<reference evidence="2" key="1">
    <citation type="submission" date="2022-07" db="EMBL/GenBank/DDBJ databases">
        <authorList>
            <person name="Otstavnykh N."/>
            <person name="Isaeva M."/>
            <person name="Bystritskaya E."/>
        </authorList>
    </citation>
    <scope>NUCLEOTIDE SEQUENCE</scope>
    <source>
        <strain evidence="2">KCTC 52189</strain>
    </source>
</reference>
<protein>
    <submittedName>
        <fullName evidence="2">Heme NO-binding domain-containing protein</fullName>
    </submittedName>
</protein>
<dbReference type="SUPFAM" id="SSF111126">
    <property type="entry name" value="Ligand-binding domain in the NO signalling and Golgi transport"/>
    <property type="match status" value="1"/>
</dbReference>